<protein>
    <submittedName>
        <fullName evidence="2">Short-chain dehydrogenase/reductase SDR</fullName>
    </submittedName>
</protein>
<dbReference type="PANTHER" id="PTHR42879">
    <property type="entry name" value="3-OXOACYL-(ACYL-CARRIER-PROTEIN) REDUCTASE"/>
    <property type="match status" value="1"/>
</dbReference>
<dbReference type="PANTHER" id="PTHR42879:SF6">
    <property type="entry name" value="NADPH-DEPENDENT REDUCTASE BACG"/>
    <property type="match status" value="1"/>
</dbReference>
<dbReference type="EMBL" id="CCRK01000020">
    <property type="protein sequence ID" value="CDZ54344.1"/>
    <property type="molecule type" value="Genomic_DNA"/>
</dbReference>
<dbReference type="InterPro" id="IPR002347">
    <property type="entry name" value="SDR_fam"/>
</dbReference>
<name>A0A0T7H493_NEOGA</name>
<reference evidence="2 3" key="1">
    <citation type="submission" date="2014-08" db="EMBL/GenBank/DDBJ databases">
        <authorList>
            <person name="Chen Y.-H."/>
        </authorList>
    </citation>
    <scope>NUCLEOTIDE SEQUENCE [LARGE SCALE GENOMIC DNA]</scope>
</reference>
<dbReference type="AlphaFoldDB" id="A0A0T7H493"/>
<evidence type="ECO:0000313" key="3">
    <source>
        <dbReference type="Proteomes" id="UP000039660"/>
    </source>
</evidence>
<sequence length="259" mass="27692">MDFGISGRNAIVTGASRGMGKAAAMALARENVDLTIIARTPETLQATAAEIRTVTGARVTTVVGDITTLAGREAILSVCPKPDILVNNADGELPGDFRNWSREDWLRGIDRMMLTPIDMMRLTVDGMMKREFGRIVNIVSRSVKIAQAELGMSNAARSGLVGFVAGLARQTIAHNVTINNMLPGIVASDGQRQHVEVLAQESGRSFDEIWAARAAQNPAGRYGRPEEVGAYIAFLCSANAGFVTAQNLLIDGGQYPGTF</sequence>
<evidence type="ECO:0000256" key="1">
    <source>
        <dbReference type="ARBA" id="ARBA00006484"/>
    </source>
</evidence>
<comment type="similarity">
    <text evidence="1">Belongs to the short-chain dehydrogenases/reductases (SDR) family.</text>
</comment>
<gene>
    <name evidence="2" type="ORF">NGAL_HAMBI1189_54640</name>
</gene>
<dbReference type="InterPro" id="IPR036291">
    <property type="entry name" value="NAD(P)-bd_dom_sf"/>
</dbReference>
<dbReference type="Proteomes" id="UP000039660">
    <property type="component" value="Unassembled WGS sequence"/>
</dbReference>
<accession>A0A0T7H493</accession>
<dbReference type="SUPFAM" id="SSF51735">
    <property type="entry name" value="NAD(P)-binding Rossmann-fold domains"/>
    <property type="match status" value="1"/>
</dbReference>
<proteinExistence type="inferred from homology"/>
<evidence type="ECO:0000313" key="2">
    <source>
        <dbReference type="EMBL" id="CDZ54344.1"/>
    </source>
</evidence>
<dbReference type="Gene3D" id="3.40.50.720">
    <property type="entry name" value="NAD(P)-binding Rossmann-like Domain"/>
    <property type="match status" value="1"/>
</dbReference>
<dbReference type="PRINTS" id="PR00081">
    <property type="entry name" value="GDHRDH"/>
</dbReference>
<dbReference type="InterPro" id="IPR050259">
    <property type="entry name" value="SDR"/>
</dbReference>
<dbReference type="Pfam" id="PF00106">
    <property type="entry name" value="adh_short"/>
    <property type="match status" value="1"/>
</dbReference>
<dbReference type="RefSeq" id="WP_046638186.1">
    <property type="nucleotide sequence ID" value="NZ_CCRK01000020.1"/>
</dbReference>
<organism evidence="2 3">
    <name type="scientific">Neorhizobium galegae bv. officinalis</name>
    <dbReference type="NCBI Taxonomy" id="323656"/>
    <lineage>
        <taxon>Bacteria</taxon>
        <taxon>Pseudomonadati</taxon>
        <taxon>Pseudomonadota</taxon>
        <taxon>Alphaproteobacteria</taxon>
        <taxon>Hyphomicrobiales</taxon>
        <taxon>Rhizobiaceae</taxon>
        <taxon>Rhizobium/Agrobacterium group</taxon>
        <taxon>Neorhizobium</taxon>
    </lineage>
</organism>